<proteinExistence type="predicted"/>
<evidence type="ECO:0000313" key="4">
    <source>
        <dbReference type="WBParaSite" id="HCON_00008360-00001"/>
    </source>
</evidence>
<sequence length="102" mass="10822">MKSILILLIVAFAVLATSVDSHEGTHHAEGSGSHEGTHHAEGSGSHEGTHHAETHSGSKTKRAIPSSLEDNYNLKARVKRHASSEENGTHHPGGHKPKRATS</sequence>
<feature type="compositionally biased region" description="Basic residues" evidence="1">
    <location>
        <begin position="92"/>
        <end position="102"/>
    </location>
</feature>
<dbReference type="AlphaFoldDB" id="A0A7I4XUA7"/>
<protein>
    <submittedName>
        <fullName evidence="4">Secreted protein</fullName>
    </submittedName>
</protein>
<accession>A0A7I4XUA7</accession>
<evidence type="ECO:0000313" key="3">
    <source>
        <dbReference type="Proteomes" id="UP000025227"/>
    </source>
</evidence>
<dbReference type="Proteomes" id="UP000025227">
    <property type="component" value="Unplaced"/>
</dbReference>
<name>A0A7I4XUA7_HAECO</name>
<feature type="signal peptide" evidence="2">
    <location>
        <begin position="1"/>
        <end position="21"/>
    </location>
</feature>
<feature type="region of interest" description="Disordered" evidence="1">
    <location>
        <begin position="21"/>
        <end position="102"/>
    </location>
</feature>
<keyword evidence="3" id="KW-1185">Reference proteome</keyword>
<reference evidence="4" key="1">
    <citation type="submission" date="2020-12" db="UniProtKB">
        <authorList>
            <consortium name="WormBaseParasite"/>
        </authorList>
    </citation>
    <scope>IDENTIFICATION</scope>
    <source>
        <strain evidence="4">MHco3</strain>
    </source>
</reference>
<feature type="chain" id="PRO_5029535280" evidence="2">
    <location>
        <begin position="22"/>
        <end position="102"/>
    </location>
</feature>
<keyword evidence="2" id="KW-0732">Signal</keyword>
<evidence type="ECO:0000256" key="2">
    <source>
        <dbReference type="SAM" id="SignalP"/>
    </source>
</evidence>
<dbReference type="WBParaSite" id="HCON_00008360-00001">
    <property type="protein sequence ID" value="HCON_00008360-00001"/>
    <property type="gene ID" value="HCON_00008360"/>
</dbReference>
<evidence type="ECO:0000256" key="1">
    <source>
        <dbReference type="SAM" id="MobiDB-lite"/>
    </source>
</evidence>
<organism evidence="3 4">
    <name type="scientific">Haemonchus contortus</name>
    <name type="common">Barber pole worm</name>
    <dbReference type="NCBI Taxonomy" id="6289"/>
    <lineage>
        <taxon>Eukaryota</taxon>
        <taxon>Metazoa</taxon>
        <taxon>Ecdysozoa</taxon>
        <taxon>Nematoda</taxon>
        <taxon>Chromadorea</taxon>
        <taxon>Rhabditida</taxon>
        <taxon>Rhabditina</taxon>
        <taxon>Rhabditomorpha</taxon>
        <taxon>Strongyloidea</taxon>
        <taxon>Trichostrongylidae</taxon>
        <taxon>Haemonchus</taxon>
    </lineage>
</organism>
<feature type="compositionally biased region" description="Basic and acidic residues" evidence="1">
    <location>
        <begin position="47"/>
        <end position="56"/>
    </location>
</feature>